<keyword evidence="4 7" id="KW-0833">Ubl conjugation pathway</keyword>
<comment type="catalytic activity">
    <reaction evidence="1 7 8">
        <text>Thiol-dependent hydrolysis of ester, thioester, amide, peptide and isopeptide bonds formed by the C-terminal Gly of ubiquitin (a 76-residue protein attached to proteins as an intracellular targeting signal).</text>
        <dbReference type="EC" id="3.4.19.12"/>
    </reaction>
</comment>
<keyword evidence="5 7" id="KW-0378">Hydrolase</keyword>
<comment type="similarity">
    <text evidence="2 7 8">Belongs to the peptidase C12 family.</text>
</comment>
<evidence type="ECO:0000256" key="5">
    <source>
        <dbReference type="ARBA" id="ARBA00022801"/>
    </source>
</evidence>
<keyword evidence="6 7" id="KW-0788">Thiol protease</keyword>
<proteinExistence type="inferred from homology"/>
<feature type="domain" description="UCH catalytic" evidence="9">
    <location>
        <begin position="16"/>
        <end position="235"/>
    </location>
</feature>
<dbReference type="AlphaFoldDB" id="A0AAD2D499"/>
<keyword evidence="11" id="KW-1185">Reference proteome</keyword>
<dbReference type="PRINTS" id="PR00707">
    <property type="entry name" value="UBCTHYDRLASE"/>
</dbReference>
<evidence type="ECO:0000256" key="1">
    <source>
        <dbReference type="ARBA" id="ARBA00000707"/>
    </source>
</evidence>
<dbReference type="Pfam" id="PF01088">
    <property type="entry name" value="Peptidase_C12"/>
    <property type="match status" value="1"/>
</dbReference>
<sequence>MEGPAQDPVEETEQYHWPALESDPEIFTGYMNKLGMSIDWHICEIFGMDDDCLSFVPRPCVGVIVTFERTEDRDDGKPGDGTSSTLVPFYMKQTGTLDNACGIIACLHAIINHISDISLAADSILDKFKKDTADKTPEERASYLEEFKDFQEEHKSYASQGQTEAPTSSEKVNHHFVAFVKNSSNQLIELDGTKDGPAVIQDDCEDLLKGVATELQRRLAAGNITESLSMMALSKKA</sequence>
<feature type="active site" description="Nucleophile" evidence="7">
    <location>
        <position position="101"/>
    </location>
</feature>
<dbReference type="InterPro" id="IPR036959">
    <property type="entry name" value="Peptidase_C12_UCH_sf"/>
</dbReference>
<gene>
    <name evidence="10" type="ORF">ECRASSUSDP1_LOCUS20388</name>
</gene>
<protein>
    <recommendedName>
        <fullName evidence="8">Ubiquitin carboxyl-terminal hydrolase</fullName>
        <ecNumber evidence="8">3.4.19.12</ecNumber>
    </recommendedName>
</protein>
<dbReference type="EC" id="3.4.19.12" evidence="8"/>
<dbReference type="InterPro" id="IPR001578">
    <property type="entry name" value="Peptidase_C12_UCH"/>
</dbReference>
<feature type="site" description="Transition state stabilizer" evidence="7">
    <location>
        <position position="93"/>
    </location>
</feature>
<evidence type="ECO:0000256" key="4">
    <source>
        <dbReference type="ARBA" id="ARBA00022786"/>
    </source>
</evidence>
<dbReference type="PANTHER" id="PTHR10589:SF17">
    <property type="entry name" value="UBIQUITIN CARBOXYL-TERMINAL HYDROLASE"/>
    <property type="match status" value="1"/>
</dbReference>
<evidence type="ECO:0000259" key="9">
    <source>
        <dbReference type="PROSITE" id="PS52048"/>
    </source>
</evidence>
<organism evidence="10 11">
    <name type="scientific">Euplotes crassus</name>
    <dbReference type="NCBI Taxonomy" id="5936"/>
    <lineage>
        <taxon>Eukaryota</taxon>
        <taxon>Sar</taxon>
        <taxon>Alveolata</taxon>
        <taxon>Ciliophora</taxon>
        <taxon>Intramacronucleata</taxon>
        <taxon>Spirotrichea</taxon>
        <taxon>Hypotrichia</taxon>
        <taxon>Euplotida</taxon>
        <taxon>Euplotidae</taxon>
        <taxon>Moneuplotes</taxon>
    </lineage>
</organism>
<dbReference type="Gene3D" id="3.40.532.10">
    <property type="entry name" value="Peptidase C12, ubiquitin carboxyl-terminal hydrolase"/>
    <property type="match status" value="1"/>
</dbReference>
<dbReference type="PROSITE" id="PS52048">
    <property type="entry name" value="UCH_DOMAIN"/>
    <property type="match status" value="1"/>
</dbReference>
<dbReference type="Proteomes" id="UP001295684">
    <property type="component" value="Unassembled WGS sequence"/>
</dbReference>
<feature type="site" description="Important for enzyme activity" evidence="7">
    <location>
        <position position="191"/>
    </location>
</feature>
<dbReference type="InterPro" id="IPR038765">
    <property type="entry name" value="Papain-like_cys_pep_sf"/>
</dbReference>
<evidence type="ECO:0000256" key="3">
    <source>
        <dbReference type="ARBA" id="ARBA00022670"/>
    </source>
</evidence>
<comment type="caution">
    <text evidence="10">The sequence shown here is derived from an EMBL/GenBank/DDBJ whole genome shotgun (WGS) entry which is preliminary data.</text>
</comment>
<dbReference type="GO" id="GO:0004843">
    <property type="term" value="F:cysteine-type deubiquitinase activity"/>
    <property type="evidence" value="ECO:0007669"/>
    <property type="project" value="UniProtKB-UniRule"/>
</dbReference>
<dbReference type="EMBL" id="CAMPGE010020778">
    <property type="protein sequence ID" value="CAI2378983.1"/>
    <property type="molecule type" value="Genomic_DNA"/>
</dbReference>
<dbReference type="GO" id="GO:0005737">
    <property type="term" value="C:cytoplasm"/>
    <property type="evidence" value="ECO:0007669"/>
    <property type="project" value="TreeGrafter"/>
</dbReference>
<evidence type="ECO:0000256" key="7">
    <source>
        <dbReference type="PROSITE-ProRule" id="PRU01393"/>
    </source>
</evidence>
<evidence type="ECO:0000313" key="11">
    <source>
        <dbReference type="Proteomes" id="UP001295684"/>
    </source>
</evidence>
<name>A0AAD2D499_EUPCR</name>
<dbReference type="SUPFAM" id="SSF54001">
    <property type="entry name" value="Cysteine proteinases"/>
    <property type="match status" value="1"/>
</dbReference>
<dbReference type="GO" id="GO:0016579">
    <property type="term" value="P:protein deubiquitination"/>
    <property type="evidence" value="ECO:0007669"/>
    <property type="project" value="TreeGrafter"/>
</dbReference>
<feature type="active site" description="Proton donor" evidence="7">
    <location>
        <position position="175"/>
    </location>
</feature>
<dbReference type="PANTHER" id="PTHR10589">
    <property type="entry name" value="UBIQUITIN CARBOXYL-TERMINAL HYDROLASE"/>
    <property type="match status" value="1"/>
</dbReference>
<accession>A0AAD2D499</accession>
<evidence type="ECO:0000256" key="8">
    <source>
        <dbReference type="RuleBase" id="RU361215"/>
    </source>
</evidence>
<evidence type="ECO:0000256" key="2">
    <source>
        <dbReference type="ARBA" id="ARBA00009326"/>
    </source>
</evidence>
<keyword evidence="3 7" id="KW-0645">Protease</keyword>
<evidence type="ECO:0000313" key="10">
    <source>
        <dbReference type="EMBL" id="CAI2378983.1"/>
    </source>
</evidence>
<reference evidence="10" key="1">
    <citation type="submission" date="2023-07" db="EMBL/GenBank/DDBJ databases">
        <authorList>
            <consortium name="AG Swart"/>
            <person name="Singh M."/>
            <person name="Singh A."/>
            <person name="Seah K."/>
            <person name="Emmerich C."/>
        </authorList>
    </citation>
    <scope>NUCLEOTIDE SEQUENCE</scope>
    <source>
        <strain evidence="10">DP1</strain>
    </source>
</reference>
<dbReference type="GO" id="GO:0006511">
    <property type="term" value="P:ubiquitin-dependent protein catabolic process"/>
    <property type="evidence" value="ECO:0007669"/>
    <property type="project" value="UniProtKB-UniRule"/>
</dbReference>
<evidence type="ECO:0000256" key="6">
    <source>
        <dbReference type="ARBA" id="ARBA00022807"/>
    </source>
</evidence>